<evidence type="ECO:0000259" key="2">
    <source>
        <dbReference type="Pfam" id="PF06985"/>
    </source>
</evidence>
<keyword evidence="4" id="KW-1185">Reference proteome</keyword>
<proteinExistence type="predicted"/>
<dbReference type="Proteomes" id="UP001172155">
    <property type="component" value="Unassembled WGS sequence"/>
</dbReference>
<feature type="region of interest" description="Disordered" evidence="1">
    <location>
        <begin position="1"/>
        <end position="32"/>
    </location>
</feature>
<gene>
    <name evidence="3" type="ORF">B0T18DRAFT_420120</name>
</gene>
<organism evidence="3 4">
    <name type="scientific">Schizothecium vesticola</name>
    <dbReference type="NCBI Taxonomy" id="314040"/>
    <lineage>
        <taxon>Eukaryota</taxon>
        <taxon>Fungi</taxon>
        <taxon>Dikarya</taxon>
        <taxon>Ascomycota</taxon>
        <taxon>Pezizomycotina</taxon>
        <taxon>Sordariomycetes</taxon>
        <taxon>Sordariomycetidae</taxon>
        <taxon>Sordariales</taxon>
        <taxon>Schizotheciaceae</taxon>
        <taxon>Schizothecium</taxon>
    </lineage>
</organism>
<comment type="caution">
    <text evidence="3">The sequence shown here is derived from an EMBL/GenBank/DDBJ whole genome shotgun (WGS) entry which is preliminary data.</text>
</comment>
<dbReference type="Pfam" id="PF06985">
    <property type="entry name" value="HET"/>
    <property type="match status" value="1"/>
</dbReference>
<feature type="domain" description="Heterokaryon incompatibility" evidence="2">
    <location>
        <begin position="329"/>
        <end position="475"/>
    </location>
</feature>
<evidence type="ECO:0000313" key="3">
    <source>
        <dbReference type="EMBL" id="KAK0741419.1"/>
    </source>
</evidence>
<evidence type="ECO:0000313" key="4">
    <source>
        <dbReference type="Proteomes" id="UP001172155"/>
    </source>
</evidence>
<reference evidence="3" key="1">
    <citation type="submission" date="2023-06" db="EMBL/GenBank/DDBJ databases">
        <title>Genome-scale phylogeny and comparative genomics of the fungal order Sordariales.</title>
        <authorList>
            <consortium name="Lawrence Berkeley National Laboratory"/>
            <person name="Hensen N."/>
            <person name="Bonometti L."/>
            <person name="Westerberg I."/>
            <person name="Brannstrom I.O."/>
            <person name="Guillou S."/>
            <person name="Cros-Aarteil S."/>
            <person name="Calhoun S."/>
            <person name="Haridas S."/>
            <person name="Kuo A."/>
            <person name="Mondo S."/>
            <person name="Pangilinan J."/>
            <person name="Riley R."/>
            <person name="LaButti K."/>
            <person name="Andreopoulos B."/>
            <person name="Lipzen A."/>
            <person name="Chen C."/>
            <person name="Yanf M."/>
            <person name="Daum C."/>
            <person name="Ng V."/>
            <person name="Clum A."/>
            <person name="Steindorff A."/>
            <person name="Ohm R."/>
            <person name="Martin F."/>
            <person name="Silar P."/>
            <person name="Natvig D."/>
            <person name="Lalanne C."/>
            <person name="Gautier V."/>
            <person name="Ament-velasquez S.L."/>
            <person name="Kruys A."/>
            <person name="Hutchinson M.I."/>
            <person name="Powell A.J."/>
            <person name="Barry K."/>
            <person name="Miller A.N."/>
            <person name="Grigoriev I.V."/>
            <person name="Debuchy R."/>
            <person name="Gladieux P."/>
            <person name="Thoren M.H."/>
            <person name="Johannesson H."/>
        </authorList>
    </citation>
    <scope>NUCLEOTIDE SEQUENCE</scope>
    <source>
        <strain evidence="3">SMH3187-1</strain>
    </source>
</reference>
<dbReference type="PANTHER" id="PTHR33112:SF16">
    <property type="entry name" value="HETEROKARYON INCOMPATIBILITY DOMAIN-CONTAINING PROTEIN"/>
    <property type="match status" value="1"/>
</dbReference>
<dbReference type="InterPro" id="IPR010730">
    <property type="entry name" value="HET"/>
</dbReference>
<accession>A0AA40K0H5</accession>
<dbReference type="PANTHER" id="PTHR33112">
    <property type="entry name" value="DOMAIN PROTEIN, PUTATIVE-RELATED"/>
    <property type="match status" value="1"/>
</dbReference>
<dbReference type="EMBL" id="JAUKUD010000006">
    <property type="protein sequence ID" value="KAK0741419.1"/>
    <property type="molecule type" value="Genomic_DNA"/>
</dbReference>
<sequence>MKRMLDKLRRKPNKPDRDEDETPQKAIPGDLSRLDRGELEDLLSRMTISATITSHEAIPRGASRPTGAPSLSGGGALGAIYSAFSGESSTGDGRNRSSEACSVCLDLDPTVDPARMDFESDLWLEGMQGSHPLRTVSATRQELEKSSDTCAACFLLCSGINWGRPEFFDSDEIVQIHLRGGLPLRLTIHKPSDQSVVSEERALQDLARRVFMGVKEYDYSDRMSPPVEELEFYYSIPPGLSTLPKHDPRHPENRKYKFLGYACKRLGDSSQDEVFRGINLVLQDCQRNHPKCKQALQNQSPLPDRVLDLGSSASPSICLVNGGGRKERYIALSYCWGTGANFTTTTVTLASRQAGIPVTSLPLLLQDVVTVARRLLIRFVWIDALCILQDSRPDWEVQSAKMGNVYAGAHFTLAAANTASVHERLLGPRDPNKWVGAGFSIPGAGGDVGCRRPTLPLRSTGEIGPISTRGWTLQERLLSTRLLAYTEAAFRLECLTQSTMECQFRAAGPTQLGPPREGNHRVDWETLVHWYTGRRLTVATDRLPAISALARQMRASAGWTYAAGLWLETLPQGLCWRVVGERPAGMQLDYVAPSWSWASVDGQVRYSGSFNAELTTQTITWEALAEHGEVLVEGENDLGTVGPGTCLEIVGQLMPCIIDVPPWRSEQNDGSLVCQIRPVGSSSEKVVELRPDLPLFSPGDMNMQDASRPGVSRWTVLVDEVVVKERSAVGIRGGGVYALRLGTITDGHGSAKCMAMILGNSLIETNSWERLGLVDDVPLEFFKGATRELMKVL</sequence>
<evidence type="ECO:0000256" key="1">
    <source>
        <dbReference type="SAM" id="MobiDB-lite"/>
    </source>
</evidence>
<feature type="compositionally biased region" description="Basic and acidic residues" evidence="1">
    <location>
        <begin position="1"/>
        <end position="17"/>
    </location>
</feature>
<dbReference type="AlphaFoldDB" id="A0AA40K0H5"/>
<name>A0AA40K0H5_9PEZI</name>
<protein>
    <submittedName>
        <fullName evidence="3">Heterokaryon incompatibility protein-domain-containing protein</fullName>
    </submittedName>
</protein>